<feature type="domain" description="NADPH-dependent FMN reductase-like" evidence="1">
    <location>
        <begin position="6"/>
        <end position="150"/>
    </location>
</feature>
<dbReference type="Proteomes" id="UP000093695">
    <property type="component" value="Chromosome"/>
</dbReference>
<dbReference type="GO" id="GO:0005829">
    <property type="term" value="C:cytosol"/>
    <property type="evidence" value="ECO:0007669"/>
    <property type="project" value="TreeGrafter"/>
</dbReference>
<organism evidence="2 3">
    <name type="scientific">Amycolatopsis orientalis</name>
    <name type="common">Nocardia orientalis</name>
    <dbReference type="NCBI Taxonomy" id="31958"/>
    <lineage>
        <taxon>Bacteria</taxon>
        <taxon>Bacillati</taxon>
        <taxon>Actinomycetota</taxon>
        <taxon>Actinomycetes</taxon>
        <taxon>Pseudonocardiales</taxon>
        <taxon>Pseudonocardiaceae</taxon>
        <taxon>Amycolatopsis</taxon>
    </lineage>
</organism>
<dbReference type="GO" id="GO:0016491">
    <property type="term" value="F:oxidoreductase activity"/>
    <property type="evidence" value="ECO:0007669"/>
    <property type="project" value="InterPro"/>
</dbReference>
<dbReference type="GO" id="GO:0010181">
    <property type="term" value="F:FMN binding"/>
    <property type="evidence" value="ECO:0007669"/>
    <property type="project" value="TreeGrafter"/>
</dbReference>
<keyword evidence="3" id="KW-1185">Reference proteome</keyword>
<reference evidence="2 3" key="1">
    <citation type="journal article" date="2015" name="Genome Announc.">
        <title>Draft Genome Sequence of Norvancomycin-Producing Strain Amycolatopsis orientalis CPCC200066.</title>
        <authorList>
            <person name="Lei X."/>
            <person name="Yuan F."/>
            <person name="Shi Y."/>
            <person name="Li X."/>
            <person name="Wang L."/>
            <person name="Hong B."/>
        </authorList>
    </citation>
    <scope>NUCLEOTIDE SEQUENCE [LARGE SCALE GENOMIC DNA]</scope>
    <source>
        <strain evidence="2 3">B-37</strain>
    </source>
</reference>
<dbReference type="PANTHER" id="PTHR30543">
    <property type="entry name" value="CHROMATE REDUCTASE"/>
    <property type="match status" value="1"/>
</dbReference>
<dbReference type="STRING" id="31958.SD37_09380"/>
<dbReference type="InterPro" id="IPR029039">
    <property type="entry name" value="Flavoprotein-like_sf"/>
</dbReference>
<dbReference type="PANTHER" id="PTHR30543:SF21">
    <property type="entry name" value="NAD(P)H-DEPENDENT FMN REDUCTASE LOT6"/>
    <property type="match status" value="1"/>
</dbReference>
<dbReference type="Pfam" id="PF03358">
    <property type="entry name" value="FMN_red"/>
    <property type="match status" value="1"/>
</dbReference>
<proteinExistence type="predicted"/>
<dbReference type="Gene3D" id="3.40.50.360">
    <property type="match status" value="1"/>
</dbReference>
<sequence>MTDKAMRLAVINSSVRDGRFGPTVAAWFVRQVESHTGVVVDYLDLADNVLPLTLSGRLSGEEEAKLSEISSRLARADAFAVVTPEYNHSFPASLKNLLDWYRTEWQAKPVGFVSYGGLAGGLRAVEQLRQVFAELHTVTVRDTVSFHMAWEQFDGQGELMNPGESVTAAKTMLDELLWWGIALREAREKSPYGF</sequence>
<gene>
    <name evidence="2" type="ORF">SD37_09380</name>
</gene>
<evidence type="ECO:0000313" key="3">
    <source>
        <dbReference type="Proteomes" id="UP000093695"/>
    </source>
</evidence>
<dbReference type="RefSeq" id="WP_044852716.1">
    <property type="nucleotide sequence ID" value="NZ_CP016174.1"/>
</dbReference>
<accession>A0A193BUI7</accession>
<dbReference type="InterPro" id="IPR050712">
    <property type="entry name" value="NAD(P)H-dep_reductase"/>
</dbReference>
<dbReference type="EMBL" id="CP016174">
    <property type="protein sequence ID" value="ANN15838.1"/>
    <property type="molecule type" value="Genomic_DNA"/>
</dbReference>
<dbReference type="SUPFAM" id="SSF52218">
    <property type="entry name" value="Flavoproteins"/>
    <property type="match status" value="1"/>
</dbReference>
<dbReference type="InterPro" id="IPR005025">
    <property type="entry name" value="FMN_Rdtase-like_dom"/>
</dbReference>
<dbReference type="KEGG" id="aori:SD37_09380"/>
<dbReference type="AlphaFoldDB" id="A0A193BUI7"/>
<protein>
    <submittedName>
        <fullName evidence="2">NADPH-dependent FMN reductase</fullName>
    </submittedName>
</protein>
<evidence type="ECO:0000313" key="2">
    <source>
        <dbReference type="EMBL" id="ANN15838.1"/>
    </source>
</evidence>
<evidence type="ECO:0000259" key="1">
    <source>
        <dbReference type="Pfam" id="PF03358"/>
    </source>
</evidence>
<name>A0A193BUI7_AMYOR</name>